<comment type="function">
    <text evidence="5">Component of the exocyst complex involved in the docking of exocytic vesicles with fusion sites on the plasma membrane.</text>
</comment>
<feature type="coiled-coil region" evidence="6">
    <location>
        <begin position="26"/>
        <end position="53"/>
    </location>
</feature>
<evidence type="ECO:0000256" key="3">
    <source>
        <dbReference type="ARBA" id="ARBA00022483"/>
    </source>
</evidence>
<feature type="region of interest" description="Disordered" evidence="7">
    <location>
        <begin position="204"/>
        <end position="238"/>
    </location>
</feature>
<proteinExistence type="inferred from homology"/>
<evidence type="ECO:0000256" key="4">
    <source>
        <dbReference type="ARBA" id="ARBA00022927"/>
    </source>
</evidence>
<evidence type="ECO:0000256" key="6">
    <source>
        <dbReference type="SAM" id="Coils"/>
    </source>
</evidence>
<feature type="compositionally biased region" description="Low complexity" evidence="7">
    <location>
        <begin position="204"/>
        <end position="217"/>
    </location>
</feature>
<keyword evidence="11" id="KW-1185">Reference proteome</keyword>
<evidence type="ECO:0000313" key="10">
    <source>
        <dbReference type="EMBL" id="KAJ8317020.1"/>
    </source>
</evidence>
<keyword evidence="4 5" id="KW-0653">Protein transport</keyword>
<dbReference type="PANTHER" id="PTHR14146">
    <property type="entry name" value="EXOCYST COMPLEX COMPONENT 4"/>
    <property type="match status" value="1"/>
</dbReference>
<keyword evidence="3 5" id="KW-0268">Exocytosis</keyword>
<feature type="domain" description="Exocyst complex component Sec8 middle helical bundle" evidence="9">
    <location>
        <begin position="254"/>
        <end position="438"/>
    </location>
</feature>
<name>A0ABQ9FL64_TEGGR</name>
<evidence type="ECO:0000259" key="8">
    <source>
        <dbReference type="Pfam" id="PF04048"/>
    </source>
</evidence>
<evidence type="ECO:0000256" key="2">
    <source>
        <dbReference type="ARBA" id="ARBA00022448"/>
    </source>
</evidence>
<evidence type="ECO:0000256" key="7">
    <source>
        <dbReference type="SAM" id="MobiDB-lite"/>
    </source>
</evidence>
<feature type="domain" description="Exocyst complex component Sec8 N-terminal" evidence="8">
    <location>
        <begin position="22"/>
        <end position="139"/>
    </location>
</feature>
<evidence type="ECO:0000256" key="1">
    <source>
        <dbReference type="ARBA" id="ARBA00010470"/>
    </source>
</evidence>
<dbReference type="PANTHER" id="PTHR14146:SF0">
    <property type="entry name" value="EXOCYST COMPLEX COMPONENT 4"/>
    <property type="match status" value="1"/>
</dbReference>
<dbReference type="Pfam" id="PF20652">
    <property type="entry name" value="Sec8_C"/>
    <property type="match status" value="1"/>
</dbReference>
<comment type="caution">
    <text evidence="10">The sequence shown here is derived from an EMBL/GenBank/DDBJ whole genome shotgun (WGS) entry which is preliminary data.</text>
</comment>
<dbReference type="InterPro" id="IPR039682">
    <property type="entry name" value="Sec8/EXOC4"/>
</dbReference>
<protein>
    <recommendedName>
        <fullName evidence="5">Exocyst complex component Sec8</fullName>
    </recommendedName>
</protein>
<dbReference type="Pfam" id="PF04048">
    <property type="entry name" value="Sec8_N"/>
    <property type="match status" value="1"/>
</dbReference>
<evidence type="ECO:0000313" key="11">
    <source>
        <dbReference type="Proteomes" id="UP001217089"/>
    </source>
</evidence>
<sequence>MTSESFSPYAKGRETSEFLMQILRILSKSTADFEQREKEKAKIEKEFKESDKRLGEQVTANYQDLSKITQAFSTITKSINDSREKIKKIKDDLSSCKTLLHCKRDELRRLWIEGVEHKTMVSLLEQVEQIKEVPTKLDNYLLKKHYLHATDLIVNAVNKLEGPLASVEALRDLKAELITRKEQLHEVLIDELNRQIYIKSIPPSTSSLSRSGSFRGSQVTSPGDKRKSGRESPGPMQSYSEFRKSIKEDLNSDPEDNPTQFISILIEALFILRKIPEAAEGLKIRIQPELSTIVARTSQQLVDSTCQQGETLSNHSEPRYLLELMENVIHQFRYVAGMHKIVLKTLERIIQTMEPKEEISGIPIRNELMYDMTDVWSKIQAVLELLLREYLDVQNSSSQQGTQSGFDEPSTDIGAYFSKKRPTKPKKMSLFRFDASIHAISTNSYVDDNKAFDTGDLFGSSLLAEMGLGKHQLVCKPSVYNITAIYKPLRVFIKEVEDVIACPDGTSSLQCFVTEFIQTIFLGHVHYKISTSIEAATKGR</sequence>
<reference evidence="10 11" key="1">
    <citation type="submission" date="2022-12" db="EMBL/GenBank/DDBJ databases">
        <title>Chromosome-level genome of Tegillarca granosa.</title>
        <authorList>
            <person name="Kim J."/>
        </authorList>
    </citation>
    <scope>NUCLEOTIDE SEQUENCE [LARGE SCALE GENOMIC DNA]</scope>
    <source>
        <strain evidence="10">Teg-2019</strain>
        <tissue evidence="10">Adductor muscle</tissue>
    </source>
</reference>
<evidence type="ECO:0000256" key="5">
    <source>
        <dbReference type="RuleBase" id="RU367079"/>
    </source>
</evidence>
<comment type="similarity">
    <text evidence="1 5">Belongs to the SEC8 family.</text>
</comment>
<organism evidence="10 11">
    <name type="scientific">Tegillarca granosa</name>
    <name type="common">Malaysian cockle</name>
    <name type="synonym">Anadara granosa</name>
    <dbReference type="NCBI Taxonomy" id="220873"/>
    <lineage>
        <taxon>Eukaryota</taxon>
        <taxon>Metazoa</taxon>
        <taxon>Spiralia</taxon>
        <taxon>Lophotrochozoa</taxon>
        <taxon>Mollusca</taxon>
        <taxon>Bivalvia</taxon>
        <taxon>Autobranchia</taxon>
        <taxon>Pteriomorphia</taxon>
        <taxon>Arcoida</taxon>
        <taxon>Arcoidea</taxon>
        <taxon>Arcidae</taxon>
        <taxon>Tegillarca</taxon>
    </lineage>
</organism>
<dbReference type="InterPro" id="IPR007191">
    <property type="entry name" value="Sec8_exocyst_N"/>
</dbReference>
<evidence type="ECO:0000259" key="9">
    <source>
        <dbReference type="Pfam" id="PF20652"/>
    </source>
</evidence>
<keyword evidence="2 5" id="KW-0813">Transport</keyword>
<gene>
    <name evidence="10" type="ORF">KUTeg_004924</name>
</gene>
<dbReference type="Proteomes" id="UP001217089">
    <property type="component" value="Unassembled WGS sequence"/>
</dbReference>
<accession>A0ABQ9FL64</accession>
<keyword evidence="6" id="KW-0175">Coiled coil</keyword>
<dbReference type="EMBL" id="JARBDR010000246">
    <property type="protein sequence ID" value="KAJ8317020.1"/>
    <property type="molecule type" value="Genomic_DNA"/>
</dbReference>
<dbReference type="InterPro" id="IPR048630">
    <property type="entry name" value="Sec8_M"/>
</dbReference>